<dbReference type="CDD" id="cd20557">
    <property type="entry name" value="CYCLIN_ScPCL1-like"/>
    <property type="match status" value="1"/>
</dbReference>
<dbReference type="GO" id="GO:0016538">
    <property type="term" value="F:cyclin-dependent protein serine/threonine kinase regulator activity"/>
    <property type="evidence" value="ECO:0007669"/>
    <property type="project" value="TreeGrafter"/>
</dbReference>
<dbReference type="GO" id="GO:0019901">
    <property type="term" value="F:protein kinase binding"/>
    <property type="evidence" value="ECO:0007669"/>
    <property type="project" value="InterPro"/>
</dbReference>
<dbReference type="GO" id="GO:0000307">
    <property type="term" value="C:cyclin-dependent protein kinase holoenzyme complex"/>
    <property type="evidence" value="ECO:0007669"/>
    <property type="project" value="TreeGrafter"/>
</dbReference>
<dbReference type="OrthoDB" id="10250320at2759"/>
<dbReference type="PANTHER" id="PTHR15615">
    <property type="match status" value="1"/>
</dbReference>
<dbReference type="AlphaFoldDB" id="A0A9P6E2T4"/>
<dbReference type="Proteomes" id="UP000807306">
    <property type="component" value="Unassembled WGS sequence"/>
</dbReference>
<dbReference type="SUPFAM" id="SSF47954">
    <property type="entry name" value="Cyclin-like"/>
    <property type="match status" value="1"/>
</dbReference>
<organism evidence="2 3">
    <name type="scientific">Crepidotus variabilis</name>
    <dbReference type="NCBI Taxonomy" id="179855"/>
    <lineage>
        <taxon>Eukaryota</taxon>
        <taxon>Fungi</taxon>
        <taxon>Dikarya</taxon>
        <taxon>Basidiomycota</taxon>
        <taxon>Agaricomycotina</taxon>
        <taxon>Agaricomycetes</taxon>
        <taxon>Agaricomycetidae</taxon>
        <taxon>Agaricales</taxon>
        <taxon>Agaricineae</taxon>
        <taxon>Crepidotaceae</taxon>
        <taxon>Crepidotus</taxon>
    </lineage>
</organism>
<dbReference type="Gene3D" id="1.10.472.10">
    <property type="entry name" value="Cyclin-like"/>
    <property type="match status" value="1"/>
</dbReference>
<feature type="domain" description="Cyclin N-terminal" evidence="1">
    <location>
        <begin position="78"/>
        <end position="172"/>
    </location>
</feature>
<comment type="caution">
    <text evidence="2">The sequence shown here is derived from an EMBL/GenBank/DDBJ whole genome shotgun (WGS) entry which is preliminary data.</text>
</comment>
<evidence type="ECO:0000313" key="3">
    <source>
        <dbReference type="Proteomes" id="UP000807306"/>
    </source>
</evidence>
<keyword evidence="3" id="KW-1185">Reference proteome</keyword>
<evidence type="ECO:0000259" key="1">
    <source>
        <dbReference type="Pfam" id="PF00134"/>
    </source>
</evidence>
<proteinExistence type="predicted"/>
<dbReference type="PANTHER" id="PTHR15615:SF10">
    <property type="entry name" value="PHO85 CYCLIN-2-RELATED"/>
    <property type="match status" value="1"/>
</dbReference>
<evidence type="ECO:0000313" key="2">
    <source>
        <dbReference type="EMBL" id="KAF9521230.1"/>
    </source>
</evidence>
<sequence length="226" mass="25350">MGPVPQPLSSVLTPSIHKSSLVDFRTHSHALLRLLDIKITGRVHRYAAEVIIDAVEHGLRRGQSPVQKPVHGCDNSPFIQFLATTVMRAEVTMPTLLVALVYVKRAKPYLHIPKDDWALERICLGSLIVASKYLHDRTLLNDHWSLCSGRFGRRDIGRMEREFLSVLDFDLRISEDDILSHYSGITHAAFADSQPAGVQRTSKPTRSNRHCPLRGKVVKEGESFGV</sequence>
<dbReference type="Pfam" id="PF00134">
    <property type="entry name" value="Cyclin_N"/>
    <property type="match status" value="1"/>
</dbReference>
<name>A0A9P6E2T4_9AGAR</name>
<dbReference type="InterPro" id="IPR013922">
    <property type="entry name" value="Cyclin_PHO80-like"/>
</dbReference>
<gene>
    <name evidence="2" type="ORF">CPB83DRAFT_900978</name>
</gene>
<dbReference type="InterPro" id="IPR006671">
    <property type="entry name" value="Cyclin_N"/>
</dbReference>
<dbReference type="EMBL" id="MU158241">
    <property type="protein sequence ID" value="KAF9521230.1"/>
    <property type="molecule type" value="Genomic_DNA"/>
</dbReference>
<dbReference type="GO" id="GO:0005634">
    <property type="term" value="C:nucleus"/>
    <property type="evidence" value="ECO:0007669"/>
    <property type="project" value="TreeGrafter"/>
</dbReference>
<protein>
    <recommendedName>
        <fullName evidence="1">Cyclin N-terminal domain-containing protein</fullName>
    </recommendedName>
</protein>
<dbReference type="InterPro" id="IPR036915">
    <property type="entry name" value="Cyclin-like_sf"/>
</dbReference>
<reference evidence="2" key="1">
    <citation type="submission" date="2020-11" db="EMBL/GenBank/DDBJ databases">
        <authorList>
            <consortium name="DOE Joint Genome Institute"/>
            <person name="Ahrendt S."/>
            <person name="Riley R."/>
            <person name="Andreopoulos W."/>
            <person name="Labutti K."/>
            <person name="Pangilinan J."/>
            <person name="Ruiz-Duenas F.J."/>
            <person name="Barrasa J.M."/>
            <person name="Sanchez-Garcia M."/>
            <person name="Camarero S."/>
            <person name="Miyauchi S."/>
            <person name="Serrano A."/>
            <person name="Linde D."/>
            <person name="Babiker R."/>
            <person name="Drula E."/>
            <person name="Ayuso-Fernandez I."/>
            <person name="Pacheco R."/>
            <person name="Padilla G."/>
            <person name="Ferreira P."/>
            <person name="Barriuso J."/>
            <person name="Kellner H."/>
            <person name="Castanera R."/>
            <person name="Alfaro M."/>
            <person name="Ramirez L."/>
            <person name="Pisabarro A.G."/>
            <person name="Kuo A."/>
            <person name="Tritt A."/>
            <person name="Lipzen A."/>
            <person name="He G."/>
            <person name="Yan M."/>
            <person name="Ng V."/>
            <person name="Cullen D."/>
            <person name="Martin F."/>
            <person name="Rosso M.-N."/>
            <person name="Henrissat B."/>
            <person name="Hibbett D."/>
            <person name="Martinez A.T."/>
            <person name="Grigoriev I.V."/>
        </authorList>
    </citation>
    <scope>NUCLEOTIDE SEQUENCE</scope>
    <source>
        <strain evidence="2">CBS 506.95</strain>
    </source>
</reference>
<accession>A0A9P6E2T4</accession>